<feature type="compositionally biased region" description="Gly residues" evidence="5">
    <location>
        <begin position="3585"/>
        <end position="3594"/>
    </location>
</feature>
<feature type="compositionally biased region" description="Gly residues" evidence="5">
    <location>
        <begin position="1944"/>
        <end position="1953"/>
    </location>
</feature>
<feature type="compositionally biased region" description="Low complexity" evidence="5">
    <location>
        <begin position="2948"/>
        <end position="2963"/>
    </location>
</feature>
<proteinExistence type="predicted"/>
<evidence type="ECO:0000256" key="3">
    <source>
        <dbReference type="PROSITE-ProRule" id="PRU00023"/>
    </source>
</evidence>
<feature type="region of interest" description="Disordered" evidence="5">
    <location>
        <begin position="953"/>
        <end position="991"/>
    </location>
</feature>
<feature type="compositionally biased region" description="Low complexity" evidence="5">
    <location>
        <begin position="3033"/>
        <end position="3052"/>
    </location>
</feature>
<feature type="compositionally biased region" description="Low complexity" evidence="5">
    <location>
        <begin position="1498"/>
        <end position="1509"/>
    </location>
</feature>
<dbReference type="InterPro" id="IPR036770">
    <property type="entry name" value="Ankyrin_rpt-contain_sf"/>
</dbReference>
<feature type="region of interest" description="Disordered" evidence="5">
    <location>
        <begin position="2757"/>
        <end position="2800"/>
    </location>
</feature>
<sequence>MNNNSNNDGGQGAAGPVSLPLVPNNPPPPNAHHSELHDEGDGGHVSPVEHASCCLPCQAMFSNNARADHQKRWRARLHAAVRNQDAAELGAWVKHYQGLLGPRGYTGEMEAALWAVVERGSAPLVKVLVSGGANCNMTAARALPNLPAAEWKLHSSHDLYRRQRSNRRAVADVVTGLVAAAASSFSGGSSLRQNSTARAAVAAAATTAATGAVAAAGSTDSLTVLMLAVKVGAPEVVGLLGLGGANVTAAQPDYDDWTAAHHAVLLAAAAGSGAGAGSGSGSGSSPSLQCLDLVLMALGPERLRAARTAAAAGGDTLPRFAVRCGWAAAVRAVLAAGGEAEDPQLAGDVGSCAWLAGQLGLTVEVWDTPVPPPALPRTREPADVGTGEKPDRWCLSQPEAEALRRRRQLLCGAASTGRLAVVEHVLRKPPPYDTLLRDELEAVLAACERAPAEADGGAVAAPTGASAAAVAAVAVAAAPLAGLVGRDELRSRLQGLAHRYLDMQGEVLPAMRALDVVAAVGWLAADQPPPSALDAALAAVMSAEGGLLLAAPQRASELVKMLLHYGADIHTSWRAGDEAEAVMLRPLTAAVRAGSAALVQQLLAAGADPLLRGGGAHDENAMMLAVRAAATGGLPALACRAPVKARSAALLLHEHEAGGVGSEGGQQVAGGDWLGCLAHLLAQRTVTPELLNTLTNAGGLTVTQLAIVLDQPRCLELLCAAKANPWAQPVAPPPAALPTPKELLGRWAPQLMPAAHRWSVVHEAARHGSLGALQVLLRLCEEAAPVPPGKHEWELPVPSSSSPGPESAAQGAACARRDALVGAIRGGRVGAARLALEPDRTGLYEEELLAAEALLAAHCTAAAAVIGESSTDEKCINRLHLAGTGRVPDVDPASYEALRQYLRSRKHVYLDWEQSVVPRLRAHDAVGVFHWLYDDRVTPARANEALTLVVQEAATGRGGGESTSGGGGGGGGGGSSNITSDNRSGDSSSRSNEPSVALIAVVDVLLSAGADVNHCAVGAARLSLLILAVRNGHDALMSHLLAKGASITATDAAGYNALDHAVAHSRQHGHSRCLAALLKALGGSAETLNAHRAPAAGGGCTTLGLALWAGDVEATRLLLGAGADPLLADGKGDNALMTAVRAAAARGLPTLAQQGMAVLQQPLPPDPLQPVQPQPKPPAGPRRLDMGQESEEEQQQPSDSTFQRKDLEHANAALLAAVLDQPRCLELLCAAKANPWAQPVAPPPAALPTPKELLGRWAPQLMPAAHRWSVVHEAARHGSLGALQVLLRLCEEAAPVPPGKHEWELPVPSSSSPGPESAAQGAACARRDALVGAIRGGRVGAARLALEPDRTGLYEEELLAAEALLAAHHGSSGGADEDRFGGGTGGGGSSSTGYTSGSSDCSPASGSAPDPASYEALRQYLRSRKHVYLDWEQSVVPRLRAHDAVGVFHWLYDDRVTPARANEALTLVVQEAATGRGGGESTSGGGGGGGGGSSNITSYNRSGDSSSRSNEPSVALIAVVDVLLSAGADVNHCAVGAARLSLLILAVRNGHDALMSHLLAKGASITATDAAGYNALDHAVAHSRQHGHSRCLAALLKALGGSAETLNAHRAPAAGGGCTTLGLALWAGDVEATRLLLGAGADPLLADGKGDNALMTAVRAAAARGLPTLAQQGMAVLQQPLPPDPLQPVQPQPKPPAGPRRLDMGQESEEEQQQPSDSTFQRKDLEHANAGADPPVHVAANMEPNWEACLGELLKSPALTVGQLNGHTNAAGMTAALLAAVLDQPRCLELLCAAKANPWAQPVAPPPAALPTPKELLGRWAPQLMPAAHRWSVVHEAARHGSLGALQVLLRLCEEAAPVPPGKHEWELPVPSSSSPGPESAAQGAACARRDALVGAIRGGRVGAARLALEPDRTGLYEEELLAAEALLAAHHGSSGGADEDRFGGGTGGGGSSSTGYTSGSSDCSPASGSAPDPASYEALRQYLRSRKHVYLDWEQSVVPRLRAHDAVGVFHWLYDDRVTPARANEALTLVVQEVATGRGGGESTSGGGGGGGGSSNITSYNRSGDSSSRSNEPSVALIAVVDVLLSAGADVNHCAVGAARLSLLILAVRNGHDALMSHLLAKGASITATDAAGYNALDHAVAHSRQHGHSRCLAALLKALGGSAETLNAHRAPAAGGGCTTLGLALWAGDVEATRLLLGAGADPLLADGKGDNALMTAVRAAAARGLPTLAQQGMAVLQQPLPPDPLQPVQPQPKPPAGPRRLDMGQESEEEQQQPSDSTFQRKDLEHANAALLAAVLDQPRCLELLCAAKANPWAQPVAPPPAALPTPKELLGRWAPQLMPAAHRWSVVHEAARHGSLGALQVLLRLCEEAAPVPPGKHEWELPVPSSSSPGPESAAQGAACARRDALVGAIRGGRVGAARLALEPDRTGLYEEELLAAEALLAAHHGSSGGADEDRFGGGTGGGGSSSTGYTSGSSDCSPASGSAPDPASYEALRQYLRSRKHVYLDWEQSVVPRLRAHDAVGVFHWLYDDRVTPARANEALTLVVQEAATGRGGGESTSGGGGGGGGSSNITSDNRSGDSSSRSNEPSVALIAVVDVLLSAGADVNHCAVGAARLSLLILAVRNGHDALMSHLLAKGASITATDAAGYNALDHAVAHSRQHGHSRCLAALLKALGGSAETLNAHRAPAAGGGCTTLGLALWAGDVEATRLLLGAGADPLLADGKGDNALMTAVRAAAARGLPTLAQQGMAVLQQPLPPDPLQPVQPQPKPPAGPRRLDMGQESEEEQQQPSDSTFQRKDLEDANAGADPPVHVAANMEPNWEACLGELLKSPALTVGQLNGHTNAAGMTAALLAAVLDQPRCLELLCAAKANPWAQPVAPPPAALPTPKELLGRWAPQLMPAAHRWSVVHEAARHGSLGALQVLLRLCEEAAPVPHGKHEWELPVPSSSSPGPESAAQGAACARRDALVGAIRGGRVGAARLALEPDRTGLYEEELLAAEALLAAHHGSSGGADEDRFGGGTGGGGSSSTGYTSGSSDCSPASGSAPDPASYEALRQYLRSRKHVYLDWEQSVVPRLRAHDAVGVFHWLYDDRVTPARANEALTLVVQEAATGRGGGESTSGGGGGGGGSSNITSYNRSGDSSSRSNEPSVALIAVVDVLLSAGADVNHCAVGAARLSLLILAVRNGHDALMSHLLAKGASITATDAAGYNALDHAVAHSRQHGHSRCLAALLTALGGSAETLNAHRAPAAGGGCTTLGLALWAGDVEATRLLLGAGADPLLADGKGDNALMTAVRAAAARGLPTLAQQGMAVLQQPLPPDPLQPVQPQPKPPAGPRRLDMGQESEEEQQQPSDSTFQRKDLEHANAGADPPVHVAANMEPNWEACLGELLKSPALTVGQLNGHTNAAGMTAALLAAVLDQPRCLELLCAAKANPWAQPVAPPPAALPTPKELLGRWAPQLMPAAHRWSVVHEAARHGSLGALQVLLRLCEEAAPVPHGKHEWELPVPSSSSPGPESAAQGAACARRDALVGAIRGGRVGAARLALEPDRTGLYEEELLAAEALLAAHHGSSGGADEDRFGGGTGGGGSSSTGYTSGSSDCSPASGSAPDPASYEALRQYLRSRKHVYLDWEQSVVPRLRAHDAVGVFHWLYDDRVTPARATRALRIVTDEARPSEAGDAGGTNAQGGCEHYSRLFKTVNACLFGGAMLNYVFGRLQITLLMMATLNGHDALMSHLLAKGASITATDAAGYNALDHAVAHSRQHGHSRCLAALLQFAAQSSGSSSSSELLNSHRTLAEDTTLCLAVRMGDAEAVRMLLHAGACPLYSSYKGRSTAKSAVYLAAYLGNEELLALLLTQCSTQQGGQATVVAAQREAVLGAAAGGQLGLLEERLLKLPQDLEHFSRLAAAGSRSSRRGPPASPYLQLEECIGSAERRAELARSQLDKLREPLAAVQDMVQKLAAAQQPQQQSGGSSSSSERYRVACLTEKYLQAKVQVLQKLQQANAGSANCYKGTMRNLLALDKKKEEQLNAIRAAAAARNQRLLAAAEAQSDRVAEKSEAQSKRIKEAEARKLKANEDAAAQKLRELEDGRGGPMDKETQISSALAALQQKGREAQSQLEASVSAANSQICTKRGQLNQQSARLSSHPHGTTRIMYQSKIDDANRKLDKAQRDLLDQAQKQRESLNAKLAECEAQVEAVLRQVEVHPDNIRLAVAKAHVAADVRVETWSRNAQLKLVAETKDRLTLIQSRLEKAKYATAYQLSSSEARLDQWAEALGLEVLDRANAYITVVEQLVDRMVSGAGRAYIDKLVSRRAKMRKGAGCAGKVRNNSLWKQALHMAKHQHKKMERVRQREQQQRQFADAMAAQTAGVQGTAVQGGDGAAWDDGGYGGTAEFLEQLQGRDVWEQEAMWQDWSPDDTAAGDAEAWGGTGLEDDDLLAGAGAVDLLFEEPAVVDDNTSGAGDNSAMDVDGGDGAWAAGFQAGGGGDGLLLGDDGGVMPDPMLAASDLPADTDFGPDAAVSTGFDAALVPDMSSMPDLDLGSMPELESGLGDLDLGNLDLVNLDLGGLDQGNLDLGNLVLGNLDLGNMDLGNMDFALPDISNFEIPAVQPILGP</sequence>
<feature type="compositionally biased region" description="Pro residues" evidence="5">
    <location>
        <begin position="2759"/>
        <end position="2777"/>
    </location>
</feature>
<feature type="compositionally biased region" description="Pro residues" evidence="5">
    <location>
        <begin position="1680"/>
        <end position="1698"/>
    </location>
</feature>
<feature type="repeat" description="ANK" evidence="3">
    <location>
        <begin position="2695"/>
        <end position="2727"/>
    </location>
</feature>
<dbReference type="PANTHER" id="PTHR24198:SF165">
    <property type="entry name" value="ANKYRIN REPEAT-CONTAINING PROTEIN-RELATED"/>
    <property type="match status" value="1"/>
</dbReference>
<feature type="region of interest" description="Disordered" evidence="5">
    <location>
        <begin position="3012"/>
        <end position="3052"/>
    </location>
</feature>
<feature type="compositionally biased region" description="Basic and acidic residues" evidence="5">
    <location>
        <begin position="32"/>
        <end position="42"/>
    </location>
</feature>
<dbReference type="EMBL" id="JAEHOD010000030">
    <property type="protein sequence ID" value="KAG2443989.1"/>
    <property type="molecule type" value="Genomic_DNA"/>
</dbReference>
<evidence type="ECO:0000313" key="7">
    <source>
        <dbReference type="Proteomes" id="UP000613740"/>
    </source>
</evidence>
<feature type="compositionally biased region" description="Pro residues" evidence="5">
    <location>
        <begin position="2242"/>
        <end position="2260"/>
    </location>
</feature>
<feature type="compositionally biased region" description="Low complexity" evidence="5">
    <location>
        <begin position="2471"/>
        <end position="2491"/>
    </location>
</feature>
<feature type="compositionally biased region" description="Gly residues" evidence="5">
    <location>
        <begin position="956"/>
        <end position="975"/>
    </location>
</feature>
<feature type="coiled-coil region" evidence="4">
    <location>
        <begin position="4157"/>
        <end position="4206"/>
    </location>
</feature>
<gene>
    <name evidence="6" type="ORF">HYH02_009189</name>
</gene>
<organism evidence="6 7">
    <name type="scientific">Chlamydomonas schloesseri</name>
    <dbReference type="NCBI Taxonomy" id="2026947"/>
    <lineage>
        <taxon>Eukaryota</taxon>
        <taxon>Viridiplantae</taxon>
        <taxon>Chlorophyta</taxon>
        <taxon>core chlorophytes</taxon>
        <taxon>Chlorophyceae</taxon>
        <taxon>CS clade</taxon>
        <taxon>Chlamydomonadales</taxon>
        <taxon>Chlamydomonadaceae</taxon>
        <taxon>Chlamydomonas</taxon>
    </lineage>
</organism>
<dbReference type="SUPFAM" id="SSF48403">
    <property type="entry name" value="Ankyrin repeat"/>
    <property type="match status" value="8"/>
</dbReference>
<feature type="compositionally biased region" description="Pro residues" evidence="5">
    <location>
        <begin position="1162"/>
        <end position="1180"/>
    </location>
</feature>
<keyword evidence="2 3" id="KW-0040">ANK repeat</keyword>
<feature type="compositionally biased region" description="Gly residues" evidence="5">
    <location>
        <begin position="1475"/>
        <end position="1493"/>
    </location>
</feature>
<dbReference type="PROSITE" id="PS50088">
    <property type="entry name" value="ANK_REPEAT"/>
    <property type="match status" value="5"/>
</dbReference>
<feature type="region of interest" description="Disordered" evidence="5">
    <location>
        <begin position="2038"/>
        <end position="2071"/>
    </location>
</feature>
<feature type="repeat" description="ANK" evidence="3">
    <location>
        <begin position="1616"/>
        <end position="1648"/>
    </location>
</feature>
<feature type="region of interest" description="Disordered" evidence="5">
    <location>
        <begin position="1"/>
        <end position="44"/>
    </location>
</feature>
<feature type="compositionally biased region" description="Low complexity" evidence="5">
    <location>
        <begin position="3139"/>
        <end position="3150"/>
    </location>
</feature>
<feature type="compositionally biased region" description="Gly residues" evidence="5">
    <location>
        <begin position="3023"/>
        <end position="3032"/>
    </location>
</feature>
<feature type="region of interest" description="Disordered" evidence="5">
    <location>
        <begin position="370"/>
        <end position="392"/>
    </location>
</feature>
<feature type="region of interest" description="Disordered" evidence="5">
    <location>
        <begin position="2450"/>
        <end position="2491"/>
    </location>
</feature>
<feature type="compositionally biased region" description="Gly residues" evidence="5">
    <location>
        <begin position="2461"/>
        <end position="2470"/>
    </location>
</feature>
<feature type="region of interest" description="Disordered" evidence="5">
    <location>
        <begin position="2552"/>
        <end position="2588"/>
    </location>
</feature>
<feature type="compositionally biased region" description="Gly residues" evidence="5">
    <location>
        <begin position="1381"/>
        <end position="1390"/>
    </location>
</feature>
<feature type="compositionally biased region" description="Low complexity" evidence="5">
    <location>
        <begin position="3595"/>
        <end position="3614"/>
    </location>
</feature>
<dbReference type="OrthoDB" id="543554at2759"/>
<evidence type="ECO:0000313" key="6">
    <source>
        <dbReference type="EMBL" id="KAG2443989.1"/>
    </source>
</evidence>
<dbReference type="SMART" id="SM00248">
    <property type="entry name" value="ANK"/>
    <property type="match status" value="36"/>
</dbReference>
<evidence type="ECO:0000256" key="5">
    <source>
        <dbReference type="SAM" id="MobiDB-lite"/>
    </source>
</evidence>
<feature type="compositionally biased region" description="Basic and acidic residues" evidence="5">
    <location>
        <begin position="377"/>
        <end position="392"/>
    </location>
</feature>
<feature type="repeat" description="ANK" evidence="3">
    <location>
        <begin position="2178"/>
        <end position="2210"/>
    </location>
</feature>
<feature type="repeat" description="ANK" evidence="3">
    <location>
        <begin position="3257"/>
        <end position="3289"/>
    </location>
</feature>
<feature type="region of interest" description="Disordered" evidence="5">
    <location>
        <begin position="1863"/>
        <end position="1884"/>
    </location>
</feature>
<feature type="compositionally biased region" description="Low complexity" evidence="5">
    <location>
        <begin position="2577"/>
        <end position="2588"/>
    </location>
</feature>
<dbReference type="Gene3D" id="1.25.40.20">
    <property type="entry name" value="Ankyrin repeat-containing domain"/>
    <property type="match status" value="11"/>
</dbReference>
<feature type="region of interest" description="Disordered" evidence="5">
    <location>
        <begin position="4055"/>
        <end position="4081"/>
    </location>
</feature>
<keyword evidence="4" id="KW-0175">Coiled coil</keyword>
<feature type="compositionally biased region" description="Pro residues" evidence="5">
    <location>
        <begin position="3321"/>
        <end position="3339"/>
    </location>
</feature>
<feature type="region of interest" description="Disordered" evidence="5">
    <location>
        <begin position="2240"/>
        <end position="2282"/>
    </location>
</feature>
<evidence type="ECO:0000256" key="4">
    <source>
        <dbReference type="SAM" id="Coils"/>
    </source>
</evidence>
<keyword evidence="7" id="KW-1185">Reference proteome</keyword>
<comment type="caution">
    <text evidence="6">The sequence shown here is derived from an EMBL/GenBank/DDBJ whole genome shotgun (WGS) entry which is preliminary data.</text>
</comment>
<feature type="repeat" description="ANK" evidence="3">
    <location>
        <begin position="1098"/>
        <end position="1130"/>
    </location>
</feature>
<feature type="region of interest" description="Disordered" evidence="5">
    <location>
        <begin position="1370"/>
        <end position="1411"/>
    </location>
</feature>
<protein>
    <submittedName>
        <fullName evidence="6">Uncharacterized protein</fullName>
    </submittedName>
</protein>
<feature type="compositionally biased region" description="Low complexity" evidence="5">
    <location>
        <begin position="1391"/>
        <end position="1411"/>
    </location>
</feature>
<dbReference type="PANTHER" id="PTHR24198">
    <property type="entry name" value="ANKYRIN REPEAT AND PROTEIN KINASE DOMAIN-CONTAINING PROTEIN"/>
    <property type="match status" value="1"/>
</dbReference>
<reference evidence="6" key="1">
    <citation type="journal article" date="2020" name="bioRxiv">
        <title>Comparative genomics of Chlamydomonas.</title>
        <authorList>
            <person name="Craig R.J."/>
            <person name="Hasan A.R."/>
            <person name="Ness R.W."/>
            <person name="Keightley P.D."/>
        </authorList>
    </citation>
    <scope>NUCLEOTIDE SEQUENCE</scope>
    <source>
        <strain evidence="6">CCAP 11/173</strain>
    </source>
</reference>
<accession>A0A835WAX2</accession>
<feature type="region of interest" description="Disordered" evidence="5">
    <location>
        <begin position="3504"/>
        <end position="3525"/>
    </location>
</feature>
<feature type="compositionally biased region" description="Low complexity" evidence="5">
    <location>
        <begin position="980"/>
        <end position="991"/>
    </location>
</feature>
<feature type="region of interest" description="Disordered" evidence="5">
    <location>
        <begin position="1933"/>
        <end position="1973"/>
    </location>
</feature>
<dbReference type="Proteomes" id="UP000613740">
    <property type="component" value="Unassembled WGS sequence"/>
</dbReference>
<evidence type="ECO:0000256" key="1">
    <source>
        <dbReference type="ARBA" id="ARBA00022737"/>
    </source>
</evidence>
<feature type="region of interest" description="Disordered" evidence="5">
    <location>
        <begin position="3319"/>
        <end position="3361"/>
    </location>
</feature>
<feature type="compositionally biased region" description="Low complexity" evidence="5">
    <location>
        <begin position="2060"/>
        <end position="2071"/>
    </location>
</feature>
<feature type="compositionally biased region" description="Gly residues" evidence="5">
    <location>
        <begin position="2038"/>
        <end position="2055"/>
    </location>
</feature>
<feature type="region of interest" description="Disordered" evidence="5">
    <location>
        <begin position="1160"/>
        <end position="1202"/>
    </location>
</feature>
<feature type="compositionally biased region" description="Low complexity" evidence="5">
    <location>
        <begin position="3510"/>
        <end position="3525"/>
    </location>
</feature>
<feature type="compositionally biased region" description="Gly residues" evidence="5">
    <location>
        <begin position="2555"/>
        <end position="2572"/>
    </location>
</feature>
<feature type="region of interest" description="Disordered" evidence="5">
    <location>
        <begin position="3117"/>
        <end position="3150"/>
    </location>
</feature>
<dbReference type="InterPro" id="IPR002110">
    <property type="entry name" value="Ankyrin_rpt"/>
</dbReference>
<name>A0A835WAX2_9CHLO</name>
<keyword evidence="1" id="KW-0677">Repeat</keyword>
<feature type="compositionally biased region" description="Low complexity" evidence="5">
    <location>
        <begin position="1954"/>
        <end position="1973"/>
    </location>
</feature>
<feature type="region of interest" description="Disordered" evidence="5">
    <location>
        <begin position="1474"/>
        <end position="1509"/>
    </location>
</feature>
<feature type="region of interest" description="Disordered" evidence="5">
    <location>
        <begin position="1678"/>
        <end position="1720"/>
    </location>
</feature>
<evidence type="ECO:0000256" key="2">
    <source>
        <dbReference type="ARBA" id="ARBA00023043"/>
    </source>
</evidence>
<feature type="region of interest" description="Disordered" evidence="5">
    <location>
        <begin position="2942"/>
        <end position="2963"/>
    </location>
</feature>
<feature type="compositionally biased region" description="Gly residues" evidence="5">
    <location>
        <begin position="3117"/>
        <end position="3134"/>
    </location>
</feature>
<feature type="compositionally biased region" description="Low complexity" evidence="5">
    <location>
        <begin position="1869"/>
        <end position="1884"/>
    </location>
</feature>
<feature type="region of interest" description="Disordered" evidence="5">
    <location>
        <begin position="3574"/>
        <end position="3614"/>
    </location>
</feature>